<dbReference type="PANTHER" id="PTHR11552">
    <property type="entry name" value="GLUCOSE-METHANOL-CHOLINE GMC OXIDOREDUCTASE"/>
    <property type="match status" value="1"/>
</dbReference>
<dbReference type="InterPro" id="IPR036188">
    <property type="entry name" value="FAD/NAD-bd_sf"/>
</dbReference>
<sequence>MWQLLSTHVLFQTFQMALPPSFVQELRRQAGPSAEYPADAAPSLLEGEATYDFVVVGGGSSGAALAARLAAHRADWKVLVVEAGDDPPIAAEVPGLWFRLWQQGLIWSYRSETREDAFQGLRGKGATMIRGRALGGTSTINGLPYLRGHPKDYDGWGIDGWGFQDVLPFFKRSEDMRILESLPSGLHAEGGEMTIEATKGDAVDPLKGVIRAAVGELGLAEVADQSGPGPGVVGWGDVPRTQRDGLRCGAAKAFLSKAAPHGSAANLHVARRTVATKLLFDAKNRVQAVEAVVGAERTPVKVRVAKEVVLCAGAMESPKLLLLSGVGPCDDLTALGLPVVLDSPVGRGLQDHAMFPGIVFTVPPAPATADPFTAFLKDRSGPLASIGLMELMGFARTESTRDWDVPSVQFTYVRYPKGMYQNALFAAEVEEAFKSINAESDIMVVSPFLVHPAKPGRLSLRSAEPADPIKFESGLLAEQRDVDILVESARMVEQMAQTKSFKEAGLALRYIPLPGDEALGVAPGSTAYWQRCVRHLAGSAFHPVASCALGEVVDARLRVRGLAGVRVADASVLPGPVSANPNAPAIMVGERAAQFVIEDHDSVTKAD</sequence>
<comment type="cofactor">
    <cofactor evidence="1 5">
        <name>FAD</name>
        <dbReference type="ChEBI" id="CHEBI:57692"/>
    </cofactor>
</comment>
<dbReference type="InterPro" id="IPR000172">
    <property type="entry name" value="GMC_OxRdtase_N"/>
</dbReference>
<dbReference type="PIRSF" id="PIRSF000137">
    <property type="entry name" value="Alcohol_oxidase"/>
    <property type="match status" value="1"/>
</dbReference>
<dbReference type="Pfam" id="PF00732">
    <property type="entry name" value="GMC_oxred_N"/>
    <property type="match status" value="1"/>
</dbReference>
<evidence type="ECO:0000313" key="9">
    <source>
        <dbReference type="Proteomes" id="UP000515158"/>
    </source>
</evidence>
<dbReference type="OrthoDB" id="269227at2759"/>
<dbReference type="Pfam" id="PF05199">
    <property type="entry name" value="GMC_oxred_C"/>
    <property type="match status" value="1"/>
</dbReference>
<dbReference type="GO" id="GO:0016614">
    <property type="term" value="F:oxidoreductase activity, acting on CH-OH group of donors"/>
    <property type="evidence" value="ECO:0007669"/>
    <property type="project" value="InterPro"/>
</dbReference>
<evidence type="ECO:0000256" key="4">
    <source>
        <dbReference type="ARBA" id="ARBA00022827"/>
    </source>
</evidence>
<evidence type="ECO:0000256" key="3">
    <source>
        <dbReference type="ARBA" id="ARBA00022630"/>
    </source>
</evidence>
<evidence type="ECO:0000256" key="5">
    <source>
        <dbReference type="PIRSR" id="PIRSR000137-2"/>
    </source>
</evidence>
<dbReference type="RefSeq" id="XP_034255023.1">
    <property type="nucleotide sequence ID" value="XM_034399132.1"/>
</dbReference>
<feature type="binding site" evidence="5">
    <location>
        <position position="137"/>
    </location>
    <ligand>
        <name>FAD</name>
        <dbReference type="ChEBI" id="CHEBI:57692"/>
    </ligand>
</feature>
<feature type="domain" description="Glucose-methanol-choline oxidoreductase N-terminal" evidence="8">
    <location>
        <begin position="313"/>
        <end position="327"/>
    </location>
</feature>
<dbReference type="InterPro" id="IPR007867">
    <property type="entry name" value="GMC_OxRtase_C"/>
</dbReference>
<reference evidence="10" key="1">
    <citation type="submission" date="2025-08" db="UniProtKB">
        <authorList>
            <consortium name="RefSeq"/>
        </authorList>
    </citation>
    <scope>IDENTIFICATION</scope>
    <source>
        <tissue evidence="10">Total insect</tissue>
    </source>
</reference>
<proteinExistence type="inferred from homology"/>
<evidence type="ECO:0000256" key="1">
    <source>
        <dbReference type="ARBA" id="ARBA00001974"/>
    </source>
</evidence>
<name>A0A6P9AAB0_THRPL</name>
<evidence type="ECO:0000259" key="8">
    <source>
        <dbReference type="PROSITE" id="PS00624"/>
    </source>
</evidence>
<dbReference type="Gene3D" id="3.50.50.60">
    <property type="entry name" value="FAD/NAD(P)-binding domain"/>
    <property type="match status" value="1"/>
</dbReference>
<dbReference type="InParanoid" id="A0A6P9AAB0"/>
<comment type="similarity">
    <text evidence="2 6">Belongs to the GMC oxidoreductase family.</text>
</comment>
<gene>
    <name evidence="10" type="primary">LOC117653459</name>
</gene>
<dbReference type="Gene3D" id="3.30.560.10">
    <property type="entry name" value="Glucose Oxidase, domain 3"/>
    <property type="match status" value="1"/>
</dbReference>
<feature type="domain" description="Glucose-methanol-choline oxidoreductase N-terminal" evidence="7">
    <location>
        <begin position="131"/>
        <end position="154"/>
    </location>
</feature>
<dbReference type="SUPFAM" id="SSF51905">
    <property type="entry name" value="FAD/NAD(P)-binding domain"/>
    <property type="match status" value="1"/>
</dbReference>
<dbReference type="PANTHER" id="PTHR11552:SF147">
    <property type="entry name" value="CHOLINE DEHYDROGENASE, MITOCHONDRIAL"/>
    <property type="match status" value="1"/>
</dbReference>
<evidence type="ECO:0000256" key="2">
    <source>
        <dbReference type="ARBA" id="ARBA00010790"/>
    </source>
</evidence>
<dbReference type="PROSITE" id="PS00623">
    <property type="entry name" value="GMC_OXRED_1"/>
    <property type="match status" value="1"/>
</dbReference>
<dbReference type="SUPFAM" id="SSF54373">
    <property type="entry name" value="FAD-linked reductases, C-terminal domain"/>
    <property type="match status" value="1"/>
</dbReference>
<keyword evidence="3 6" id="KW-0285">Flavoprotein</keyword>
<protein>
    <submittedName>
        <fullName evidence="10">Glucose dehydrogenase [FAD, quinone]-like isoform X1</fullName>
    </submittedName>
</protein>
<evidence type="ECO:0000259" key="7">
    <source>
        <dbReference type="PROSITE" id="PS00623"/>
    </source>
</evidence>
<dbReference type="Proteomes" id="UP000515158">
    <property type="component" value="Unplaced"/>
</dbReference>
<evidence type="ECO:0000313" key="10">
    <source>
        <dbReference type="RefSeq" id="XP_034255023.1"/>
    </source>
</evidence>
<keyword evidence="4 5" id="KW-0274">FAD</keyword>
<dbReference type="PROSITE" id="PS00624">
    <property type="entry name" value="GMC_OXRED_2"/>
    <property type="match status" value="1"/>
</dbReference>
<accession>A0A6P9AAB0</accession>
<dbReference type="AlphaFoldDB" id="A0A6P9AAB0"/>
<evidence type="ECO:0000256" key="6">
    <source>
        <dbReference type="RuleBase" id="RU003968"/>
    </source>
</evidence>
<organism evidence="10">
    <name type="scientific">Thrips palmi</name>
    <name type="common">Melon thrips</name>
    <dbReference type="NCBI Taxonomy" id="161013"/>
    <lineage>
        <taxon>Eukaryota</taxon>
        <taxon>Metazoa</taxon>
        <taxon>Ecdysozoa</taxon>
        <taxon>Arthropoda</taxon>
        <taxon>Hexapoda</taxon>
        <taxon>Insecta</taxon>
        <taxon>Pterygota</taxon>
        <taxon>Neoptera</taxon>
        <taxon>Paraneoptera</taxon>
        <taxon>Thysanoptera</taxon>
        <taxon>Terebrantia</taxon>
        <taxon>Thripoidea</taxon>
        <taxon>Thripidae</taxon>
        <taxon>Thrips</taxon>
    </lineage>
</organism>
<dbReference type="GO" id="GO:0050660">
    <property type="term" value="F:flavin adenine dinucleotide binding"/>
    <property type="evidence" value="ECO:0007669"/>
    <property type="project" value="InterPro"/>
</dbReference>
<keyword evidence="9" id="KW-1185">Reference proteome</keyword>
<dbReference type="InterPro" id="IPR012132">
    <property type="entry name" value="GMC_OxRdtase"/>
</dbReference>
<dbReference type="KEGG" id="tpal:117653459"/>
<dbReference type="GeneID" id="117653459"/>